<comment type="subcellular location">
    <subcellularLocation>
        <location evidence="1 6">Secreted</location>
    </subcellularLocation>
</comment>
<keyword evidence="8" id="KW-1185">Reference proteome</keyword>
<dbReference type="GO" id="GO:0005576">
    <property type="term" value="C:extracellular region"/>
    <property type="evidence" value="ECO:0007669"/>
    <property type="project" value="UniProtKB-SubCell"/>
</dbReference>
<keyword evidence="3 6" id="KW-0713">Self-incompatibility</keyword>
<dbReference type="OrthoDB" id="1848419at2759"/>
<evidence type="ECO:0000256" key="4">
    <source>
        <dbReference type="ARBA" id="ARBA00022525"/>
    </source>
</evidence>
<organism evidence="7 8">
    <name type="scientific">Phtheirospermum japonicum</name>
    <dbReference type="NCBI Taxonomy" id="374723"/>
    <lineage>
        <taxon>Eukaryota</taxon>
        <taxon>Viridiplantae</taxon>
        <taxon>Streptophyta</taxon>
        <taxon>Embryophyta</taxon>
        <taxon>Tracheophyta</taxon>
        <taxon>Spermatophyta</taxon>
        <taxon>Magnoliopsida</taxon>
        <taxon>eudicotyledons</taxon>
        <taxon>Gunneridae</taxon>
        <taxon>Pentapetalae</taxon>
        <taxon>asterids</taxon>
        <taxon>lamiids</taxon>
        <taxon>Lamiales</taxon>
        <taxon>Orobanchaceae</taxon>
        <taxon>Orobanchaceae incertae sedis</taxon>
        <taxon>Phtheirospermum</taxon>
    </lineage>
</organism>
<dbReference type="Proteomes" id="UP000653305">
    <property type="component" value="Unassembled WGS sequence"/>
</dbReference>
<feature type="chain" id="PRO_5033104272" description="S-protein homolog" evidence="6">
    <location>
        <begin position="23"/>
        <end position="137"/>
    </location>
</feature>
<dbReference type="Pfam" id="PF05938">
    <property type="entry name" value="Self-incomp_S1"/>
    <property type="match status" value="1"/>
</dbReference>
<comment type="similarity">
    <text evidence="2 6">Belongs to the plant self-incompatibility (S1) protein family.</text>
</comment>
<evidence type="ECO:0000313" key="7">
    <source>
        <dbReference type="EMBL" id="GFP93561.1"/>
    </source>
</evidence>
<dbReference type="InterPro" id="IPR010264">
    <property type="entry name" value="Self-incomp_S1"/>
</dbReference>
<evidence type="ECO:0000256" key="3">
    <source>
        <dbReference type="ARBA" id="ARBA00022471"/>
    </source>
</evidence>
<sequence length="137" mass="16362">MTCIKLRTIVLFLFVISNLLHAFAIDDKKRCFLTPKVTVHVANFLSQSSQLLLHCSSRNDDLGIQTVPVNYEFRWTFCTDSVWHSTLYNCEFRTGQKRKNIIAYEEARREFCINNQCYWSARDDGIYFFETKYYNWE</sequence>
<dbReference type="AlphaFoldDB" id="A0A830CGV9"/>
<feature type="signal peptide" evidence="6">
    <location>
        <begin position="1"/>
        <end position="22"/>
    </location>
</feature>
<dbReference type="GO" id="GO:0060320">
    <property type="term" value="P:rejection of self pollen"/>
    <property type="evidence" value="ECO:0007669"/>
    <property type="project" value="UniProtKB-KW"/>
</dbReference>
<reference evidence="7" key="1">
    <citation type="submission" date="2020-07" db="EMBL/GenBank/DDBJ databases">
        <title>Ethylene signaling mediates host invasion by parasitic plants.</title>
        <authorList>
            <person name="Yoshida S."/>
        </authorList>
    </citation>
    <scope>NUCLEOTIDE SEQUENCE</scope>
    <source>
        <strain evidence="7">Okayama</strain>
    </source>
</reference>
<name>A0A830CGV9_9LAMI</name>
<gene>
    <name evidence="7" type="ORF">PHJA_001500500</name>
</gene>
<proteinExistence type="inferred from homology"/>
<dbReference type="EMBL" id="BMAC01000319">
    <property type="protein sequence ID" value="GFP93561.1"/>
    <property type="molecule type" value="Genomic_DNA"/>
</dbReference>
<protein>
    <recommendedName>
        <fullName evidence="6">S-protein homolog</fullName>
    </recommendedName>
</protein>
<dbReference type="PANTHER" id="PTHR31232:SF61">
    <property type="entry name" value="S-PROTEIN HOMOLOG"/>
    <property type="match status" value="1"/>
</dbReference>
<keyword evidence="4 6" id="KW-0964">Secreted</keyword>
<evidence type="ECO:0000256" key="1">
    <source>
        <dbReference type="ARBA" id="ARBA00004613"/>
    </source>
</evidence>
<accession>A0A830CGV9</accession>
<evidence type="ECO:0000313" key="8">
    <source>
        <dbReference type="Proteomes" id="UP000653305"/>
    </source>
</evidence>
<comment type="caution">
    <text evidence="7">The sequence shown here is derived from an EMBL/GenBank/DDBJ whole genome shotgun (WGS) entry which is preliminary data.</text>
</comment>
<evidence type="ECO:0000256" key="6">
    <source>
        <dbReference type="RuleBase" id="RU367044"/>
    </source>
</evidence>
<evidence type="ECO:0000256" key="5">
    <source>
        <dbReference type="ARBA" id="ARBA00022729"/>
    </source>
</evidence>
<keyword evidence="5 6" id="KW-0732">Signal</keyword>
<dbReference type="PANTHER" id="PTHR31232">
    <property type="match status" value="1"/>
</dbReference>
<evidence type="ECO:0000256" key="2">
    <source>
        <dbReference type="ARBA" id="ARBA00005581"/>
    </source>
</evidence>